<sequence>MSDEQTIEWAPAAFLIRTRTYKTCDGIRRETVSRVLSMGRSDERYREQIAGTDRQTESASG</sequence>
<evidence type="ECO:0000313" key="2">
    <source>
        <dbReference type="Proteomes" id="UP000663525"/>
    </source>
</evidence>
<accession>A0A897N678</accession>
<organism evidence="1 2">
    <name type="scientific">Halapricum desulfuricans</name>
    <dbReference type="NCBI Taxonomy" id="2841257"/>
    <lineage>
        <taxon>Archaea</taxon>
        <taxon>Methanobacteriati</taxon>
        <taxon>Methanobacteriota</taxon>
        <taxon>Stenosarchaea group</taxon>
        <taxon>Halobacteria</taxon>
        <taxon>Halobacteriales</taxon>
        <taxon>Haloarculaceae</taxon>
        <taxon>Halapricum</taxon>
    </lineage>
</organism>
<reference evidence="1" key="1">
    <citation type="submission" date="2020-11" db="EMBL/GenBank/DDBJ databases">
        <title>Carbohydrate-dependent, anaerobic sulfur respiration: A novel catabolism in halophilic archaea.</title>
        <authorList>
            <person name="Sorokin D.Y."/>
            <person name="Messina E."/>
            <person name="Smedile F."/>
            <person name="La Cono V."/>
            <person name="Hallsworth J.E."/>
            <person name="Yakimov M.M."/>
        </authorList>
    </citation>
    <scope>NUCLEOTIDE SEQUENCE</scope>
    <source>
        <strain evidence="1">HSR12-1</strain>
    </source>
</reference>
<dbReference type="Proteomes" id="UP000663525">
    <property type="component" value="Chromosome"/>
</dbReference>
<protein>
    <submittedName>
        <fullName evidence="1">Uncharacterized protein</fullName>
    </submittedName>
</protein>
<name>A0A897N678_9EURY</name>
<proteinExistence type="predicted"/>
<evidence type="ECO:0000313" key="1">
    <source>
        <dbReference type="EMBL" id="QSG06713.1"/>
    </source>
</evidence>
<gene>
    <name evidence="1" type="ORF">HSR121_2392</name>
</gene>
<dbReference type="AlphaFoldDB" id="A0A897N678"/>
<dbReference type="EMBL" id="CP064787">
    <property type="protein sequence ID" value="QSG06713.1"/>
    <property type="molecule type" value="Genomic_DNA"/>
</dbReference>